<gene>
    <name evidence="7" type="ORF">AXF14_03835</name>
</gene>
<evidence type="ECO:0000256" key="5">
    <source>
        <dbReference type="ARBA" id="ARBA00049880"/>
    </source>
</evidence>
<dbReference type="KEGG" id="ard:AXF14_03835"/>
<name>A0A120KL10_ACTRD</name>
<evidence type="ECO:0000256" key="4">
    <source>
        <dbReference type="ARBA" id="ARBA00023315"/>
    </source>
</evidence>
<dbReference type="PANTHER" id="PTHR36449">
    <property type="entry name" value="ACETYLTRANSFERASE-RELATED"/>
    <property type="match status" value="1"/>
</dbReference>
<dbReference type="InterPro" id="IPR000182">
    <property type="entry name" value="GNAT_dom"/>
</dbReference>
<organism evidence="7 8">
    <name type="scientific">Actinomyces radicidentis</name>
    <dbReference type="NCBI Taxonomy" id="111015"/>
    <lineage>
        <taxon>Bacteria</taxon>
        <taxon>Bacillati</taxon>
        <taxon>Actinomycetota</taxon>
        <taxon>Actinomycetes</taxon>
        <taxon>Actinomycetales</taxon>
        <taxon>Actinomycetaceae</taxon>
        <taxon>Actinomyces</taxon>
    </lineage>
</organism>
<dbReference type="CDD" id="cd04301">
    <property type="entry name" value="NAT_SF"/>
    <property type="match status" value="1"/>
</dbReference>
<dbReference type="PROSITE" id="PS51186">
    <property type="entry name" value="GNAT"/>
    <property type="match status" value="1"/>
</dbReference>
<dbReference type="EMBL" id="CP014228">
    <property type="protein sequence ID" value="AMD86884.1"/>
    <property type="molecule type" value="Genomic_DNA"/>
</dbReference>
<evidence type="ECO:0000313" key="7">
    <source>
        <dbReference type="EMBL" id="AMD86884.1"/>
    </source>
</evidence>
<dbReference type="Pfam" id="PF13508">
    <property type="entry name" value="Acetyltransf_7"/>
    <property type="match status" value="1"/>
</dbReference>
<reference evidence="8" key="1">
    <citation type="submission" date="2016-02" db="EMBL/GenBank/DDBJ databases">
        <authorList>
            <person name="Holder M.E."/>
            <person name="Ajami N.J."/>
            <person name="Petrosino J.F."/>
        </authorList>
    </citation>
    <scope>NUCLEOTIDE SEQUENCE [LARGE SCALE GENOMIC DNA]</scope>
    <source>
        <strain evidence="8">CCUG 36733</strain>
    </source>
</reference>
<dbReference type="STRING" id="111015.AXF14_03835"/>
<keyword evidence="8" id="KW-1185">Reference proteome</keyword>
<dbReference type="RefSeq" id="WP_067940979.1">
    <property type="nucleotide sequence ID" value="NZ_CP014228.1"/>
</dbReference>
<dbReference type="SUPFAM" id="SSF55729">
    <property type="entry name" value="Acyl-CoA N-acyltransferases (Nat)"/>
    <property type="match status" value="1"/>
</dbReference>
<dbReference type="OrthoDB" id="9799147at2"/>
<accession>A0A120KL10</accession>
<keyword evidence="1" id="KW-0678">Repressor</keyword>
<comment type="catalytic activity">
    <reaction evidence="5">
        <text>glycyl-tRNA(Gly) + acetyl-CoA = N-acetylglycyl-tRNA(Gly) + CoA + H(+)</text>
        <dbReference type="Rhea" id="RHEA:81867"/>
        <dbReference type="Rhea" id="RHEA-COMP:9683"/>
        <dbReference type="Rhea" id="RHEA-COMP:19766"/>
        <dbReference type="ChEBI" id="CHEBI:15378"/>
        <dbReference type="ChEBI" id="CHEBI:57287"/>
        <dbReference type="ChEBI" id="CHEBI:57288"/>
        <dbReference type="ChEBI" id="CHEBI:78522"/>
        <dbReference type="ChEBI" id="CHEBI:232036"/>
    </reaction>
</comment>
<evidence type="ECO:0000259" key="6">
    <source>
        <dbReference type="PROSITE" id="PS51186"/>
    </source>
</evidence>
<keyword evidence="3 7" id="KW-0808">Transferase</keyword>
<evidence type="ECO:0000256" key="3">
    <source>
        <dbReference type="ARBA" id="ARBA00022679"/>
    </source>
</evidence>
<evidence type="ECO:0000256" key="2">
    <source>
        <dbReference type="ARBA" id="ARBA00022649"/>
    </source>
</evidence>
<dbReference type="GO" id="GO:0016747">
    <property type="term" value="F:acyltransferase activity, transferring groups other than amino-acyl groups"/>
    <property type="evidence" value="ECO:0007669"/>
    <property type="project" value="InterPro"/>
</dbReference>
<feature type="domain" description="N-acetyltransferase" evidence="6">
    <location>
        <begin position="1"/>
        <end position="159"/>
    </location>
</feature>
<sequence>MTGHVLEPPRKLERADKRTEFCSGADELDTWFKEYAWQNQKANNAVVYVAVQDGQPLGYYAIATAAYSREAAPESLAKHRPAEIPAILLARLAVDRRAQGRGIGAALLKDAMQRSLKLSDAVGTALFIIHCRDDEAKRFYLANGDFVESPAHPMHLLLPFKQIRALLPRA</sequence>
<dbReference type="InterPro" id="IPR016181">
    <property type="entry name" value="Acyl_CoA_acyltransferase"/>
</dbReference>
<keyword evidence="2" id="KW-1277">Toxin-antitoxin system</keyword>
<dbReference type="Gene3D" id="3.40.630.30">
    <property type="match status" value="1"/>
</dbReference>
<evidence type="ECO:0000313" key="8">
    <source>
        <dbReference type="Proteomes" id="UP000065220"/>
    </source>
</evidence>
<keyword evidence="4" id="KW-0012">Acyltransferase</keyword>
<dbReference type="Proteomes" id="UP000065220">
    <property type="component" value="Chromosome"/>
</dbReference>
<proteinExistence type="predicted"/>
<protein>
    <submittedName>
        <fullName evidence="7">GNAT family acetyltransferase</fullName>
    </submittedName>
</protein>
<evidence type="ECO:0000256" key="1">
    <source>
        <dbReference type="ARBA" id="ARBA00022491"/>
    </source>
</evidence>
<dbReference type="PANTHER" id="PTHR36449:SF1">
    <property type="entry name" value="ACETYLTRANSFERASE"/>
    <property type="match status" value="1"/>
</dbReference>
<dbReference type="AlphaFoldDB" id="A0A120KL10"/>